<dbReference type="InterPro" id="IPR036995">
    <property type="entry name" value="MPG_sf"/>
</dbReference>
<evidence type="ECO:0000313" key="7">
    <source>
        <dbReference type="Proteomes" id="UP001056707"/>
    </source>
</evidence>
<evidence type="ECO:0000256" key="5">
    <source>
        <dbReference type="HAMAP-Rule" id="MF_00527"/>
    </source>
</evidence>
<dbReference type="SUPFAM" id="SSF50486">
    <property type="entry name" value="FMT C-terminal domain-like"/>
    <property type="match status" value="1"/>
</dbReference>
<proteinExistence type="inferred from homology"/>
<protein>
    <recommendedName>
        <fullName evidence="5">Putative 3-methyladenine DNA glycosylase</fullName>
        <ecNumber evidence="5">3.2.2.-</ecNumber>
    </recommendedName>
</protein>
<dbReference type="InterPro" id="IPR003180">
    <property type="entry name" value="MPG"/>
</dbReference>
<evidence type="ECO:0000313" key="6">
    <source>
        <dbReference type="EMBL" id="USS84797.1"/>
    </source>
</evidence>
<sequence>MTERLRRFFATGTTDEITQRLLGKLLVYHSPHGLMSGYITEAEAYLGQRDSAAHAYQGKRTPANEALYGVPGTIYIYSIHSRLCLDVAAQAEGVPEGILIRGLEPVAGRALMEQHRAKHGYDLTNGPGKLMEALGITDKQLNEREFGETDLDIDLEHGKTPQQIMASGRIGVSDRGSWTDKPYRFYVAGNPYVSKLPKRDFDLQNHGWLPD</sequence>
<dbReference type="PANTHER" id="PTHR10429">
    <property type="entry name" value="DNA-3-METHYLADENINE GLYCOSYLASE"/>
    <property type="match status" value="1"/>
</dbReference>
<dbReference type="Gene3D" id="3.10.300.10">
    <property type="entry name" value="Methylpurine-DNA glycosylase (MPG)"/>
    <property type="match status" value="1"/>
</dbReference>
<dbReference type="EMBL" id="CP097116">
    <property type="protein sequence ID" value="USS84797.1"/>
    <property type="molecule type" value="Genomic_DNA"/>
</dbReference>
<gene>
    <name evidence="6" type="ORF">M3M35_05685</name>
</gene>
<dbReference type="PANTHER" id="PTHR10429:SF0">
    <property type="entry name" value="DNA-3-METHYLADENINE GLYCOSYLASE"/>
    <property type="match status" value="1"/>
</dbReference>
<dbReference type="Proteomes" id="UP001056707">
    <property type="component" value="Chromosome"/>
</dbReference>
<dbReference type="InterPro" id="IPR011034">
    <property type="entry name" value="Formyl_transferase-like_C_sf"/>
</dbReference>
<reference evidence="6" key="1">
    <citation type="submission" date="2022-05" db="EMBL/GenBank/DDBJ databases">
        <authorList>
            <person name="Oliphant S.A."/>
            <person name="Watson-Haigh N.S."/>
            <person name="Sumby K.M."/>
            <person name="Gardner J.M."/>
            <person name="Jiranek V."/>
        </authorList>
    </citation>
    <scope>NUCLEOTIDE SEQUENCE</scope>
    <source>
        <strain evidence="6">KI16_H9</strain>
    </source>
</reference>
<dbReference type="NCBIfam" id="TIGR00567">
    <property type="entry name" value="3mg"/>
    <property type="match status" value="1"/>
</dbReference>
<keyword evidence="4 5" id="KW-0234">DNA repair</keyword>
<dbReference type="HAMAP" id="MF_00527">
    <property type="entry name" value="3MGH"/>
    <property type="match status" value="1"/>
</dbReference>
<dbReference type="EC" id="3.2.2.-" evidence="5"/>
<organism evidence="6 7">
    <name type="scientific">Fructilactobacillus myrtifloralis</name>
    <dbReference type="NCBI Taxonomy" id="2940301"/>
    <lineage>
        <taxon>Bacteria</taxon>
        <taxon>Bacillati</taxon>
        <taxon>Bacillota</taxon>
        <taxon>Bacilli</taxon>
        <taxon>Lactobacillales</taxon>
        <taxon>Lactobacillaceae</taxon>
        <taxon>Fructilactobacillus</taxon>
    </lineage>
</organism>
<comment type="similarity">
    <text evidence="1 5">Belongs to the DNA glycosylase MPG family.</text>
</comment>
<name>A0ABY5BMG1_9LACO</name>
<keyword evidence="7" id="KW-1185">Reference proteome</keyword>
<dbReference type="RefSeq" id="WP_252749699.1">
    <property type="nucleotide sequence ID" value="NZ_CP097116.1"/>
</dbReference>
<dbReference type="Pfam" id="PF02245">
    <property type="entry name" value="Pur_DNA_glyco"/>
    <property type="match status" value="1"/>
</dbReference>
<keyword evidence="2 5" id="KW-0227">DNA damage</keyword>
<evidence type="ECO:0000256" key="1">
    <source>
        <dbReference type="ARBA" id="ARBA00009232"/>
    </source>
</evidence>
<accession>A0ABY5BMG1</accession>
<keyword evidence="3 5" id="KW-0378">Hydrolase</keyword>
<evidence type="ECO:0000256" key="3">
    <source>
        <dbReference type="ARBA" id="ARBA00022801"/>
    </source>
</evidence>
<evidence type="ECO:0000256" key="4">
    <source>
        <dbReference type="ARBA" id="ARBA00023204"/>
    </source>
</evidence>
<dbReference type="CDD" id="cd00540">
    <property type="entry name" value="AAG"/>
    <property type="match status" value="1"/>
</dbReference>
<evidence type="ECO:0000256" key="2">
    <source>
        <dbReference type="ARBA" id="ARBA00022763"/>
    </source>
</evidence>